<evidence type="ECO:0000313" key="2">
    <source>
        <dbReference type="Proteomes" id="UP000425960"/>
    </source>
</evidence>
<gene>
    <name evidence="1" type="ORF">DSCO28_33030</name>
</gene>
<dbReference type="Proteomes" id="UP000425960">
    <property type="component" value="Chromosome"/>
</dbReference>
<protein>
    <recommendedName>
        <fullName evidence="3">TIGR04076 family protein</fullName>
    </recommendedName>
</protein>
<evidence type="ECO:0008006" key="3">
    <source>
        <dbReference type="Google" id="ProtNLM"/>
    </source>
</evidence>
<dbReference type="RefSeq" id="WP_155323111.1">
    <property type="nucleotide sequence ID" value="NZ_AP021876.1"/>
</dbReference>
<accession>A0A5K7ZPS6</accession>
<dbReference type="AlphaFoldDB" id="A0A5K7ZPS6"/>
<name>A0A5K7ZPS6_9BACT</name>
<dbReference type="EMBL" id="AP021876">
    <property type="protein sequence ID" value="BBO82737.1"/>
    <property type="molecule type" value="Genomic_DNA"/>
</dbReference>
<sequence>MADINYPPIGNKVIAKVIGNKGDCTIGMKPGDEFELSTHKCGEFCGLFYKNIQGWVQTLQFGGTFPVGPDPDVQVWDCPNPMNRIQVELRRVKE</sequence>
<proteinExistence type="predicted"/>
<dbReference type="InterPro" id="IPR023811">
    <property type="entry name" value="CHP04076"/>
</dbReference>
<reference evidence="1 2" key="1">
    <citation type="submission" date="2019-11" db="EMBL/GenBank/DDBJ databases">
        <title>Comparative genomics of hydrocarbon-degrading Desulfosarcina strains.</title>
        <authorList>
            <person name="Watanabe M."/>
            <person name="Kojima H."/>
            <person name="Fukui M."/>
        </authorList>
    </citation>
    <scope>NUCLEOTIDE SEQUENCE [LARGE SCALE GENOMIC DNA]</scope>
    <source>
        <strain evidence="1 2">28bB2T</strain>
    </source>
</reference>
<dbReference type="KEGG" id="dov:DSCO28_33030"/>
<organism evidence="1 2">
    <name type="scientific">Desulfosarcina ovata subsp. sediminis</name>
    <dbReference type="NCBI Taxonomy" id="885957"/>
    <lineage>
        <taxon>Bacteria</taxon>
        <taxon>Pseudomonadati</taxon>
        <taxon>Thermodesulfobacteriota</taxon>
        <taxon>Desulfobacteria</taxon>
        <taxon>Desulfobacterales</taxon>
        <taxon>Desulfosarcinaceae</taxon>
        <taxon>Desulfosarcina</taxon>
    </lineage>
</organism>
<dbReference type="NCBIfam" id="TIGR04076">
    <property type="entry name" value="TIGR04076 family protein"/>
    <property type="match status" value="1"/>
</dbReference>
<evidence type="ECO:0000313" key="1">
    <source>
        <dbReference type="EMBL" id="BBO82737.1"/>
    </source>
</evidence>